<dbReference type="InterPro" id="IPR036291">
    <property type="entry name" value="NAD(P)-bd_dom_sf"/>
</dbReference>
<sequence>MRALLLNAENKSATVHIIPRPLPSDGELLIRVEAVALNPVDSLYVLNPLGETGRTVGSDFSGTVIESNSPTHQVGQRVAGFLQGACSINNRPGAFAEYLVCPADQLWRIPDPMTLEEASTVSLCALTAAQGLFYRLGMRAPFSWPVARGGPPGTESRGDGAVAPFSVFIYGASTSVGMYAAQLVRRSAEASGAAVKLIGAASPARFPLLQAEPYTYDALVDYRDSNWPGQVRTLTGAANGVDFVYDCISEGATVKMASSTLREGGKMAIVRSREGGAFDPDSLKVDPVYGAVWEAFGVEIQYQNLIVPASHQARAFAGAFYTWLSSGPKLTPNPVRLMPGGLERIVPDGFALLGSGSMQDRAQHREEPHMKPVSAEKLVYSIAT</sequence>
<comment type="similarity">
    <text evidence="1">Belongs to the zinc-containing alcohol dehydrogenase family.</text>
</comment>
<organism evidence="4 5">
    <name type="scientific">Colletotrichum tofieldiae</name>
    <dbReference type="NCBI Taxonomy" id="708197"/>
    <lineage>
        <taxon>Eukaryota</taxon>
        <taxon>Fungi</taxon>
        <taxon>Dikarya</taxon>
        <taxon>Ascomycota</taxon>
        <taxon>Pezizomycotina</taxon>
        <taxon>Sordariomycetes</taxon>
        <taxon>Hypocreomycetidae</taxon>
        <taxon>Glomerellales</taxon>
        <taxon>Glomerellaceae</taxon>
        <taxon>Colletotrichum</taxon>
        <taxon>Colletotrichum spaethianum species complex</taxon>
    </lineage>
</organism>
<dbReference type="InterPro" id="IPR011032">
    <property type="entry name" value="GroES-like_sf"/>
</dbReference>
<feature type="domain" description="Enoyl reductase (ER)" evidence="3">
    <location>
        <begin position="8"/>
        <end position="358"/>
    </location>
</feature>
<dbReference type="AlphaFoldDB" id="A0A166RN49"/>
<dbReference type="PANTHER" id="PTHR45348:SF7">
    <property type="entry name" value="ZINC BINDING OXIDOREDUCTASE, PUTATIVE-RELATED"/>
    <property type="match status" value="1"/>
</dbReference>
<evidence type="ECO:0000259" key="3">
    <source>
        <dbReference type="SMART" id="SM00829"/>
    </source>
</evidence>
<dbReference type="GO" id="GO:0016651">
    <property type="term" value="F:oxidoreductase activity, acting on NAD(P)H"/>
    <property type="evidence" value="ECO:0007669"/>
    <property type="project" value="InterPro"/>
</dbReference>
<dbReference type="CDD" id="cd08249">
    <property type="entry name" value="enoyl_reductase_like"/>
    <property type="match status" value="1"/>
</dbReference>
<keyword evidence="2" id="KW-0560">Oxidoreductase</keyword>
<reference evidence="4 5" key="1">
    <citation type="submission" date="2015-06" db="EMBL/GenBank/DDBJ databases">
        <title>Survival trade-offs in plant roots during colonization by closely related pathogenic and mutualistic fungi.</title>
        <authorList>
            <person name="Hacquard S."/>
            <person name="Kracher B."/>
            <person name="Hiruma K."/>
            <person name="Weinman A."/>
            <person name="Muench P."/>
            <person name="Garrido Oter R."/>
            <person name="Ver Loren van Themaat E."/>
            <person name="Dallerey J.-F."/>
            <person name="Damm U."/>
            <person name="Henrissat B."/>
            <person name="Lespinet O."/>
            <person name="Thon M."/>
            <person name="Kemen E."/>
            <person name="McHardy A.C."/>
            <person name="Schulze-Lefert P."/>
            <person name="O'Connell R.J."/>
        </authorList>
    </citation>
    <scope>NUCLEOTIDE SEQUENCE [LARGE SCALE GENOMIC DNA]</scope>
    <source>
        <strain evidence="4 5">0861</strain>
    </source>
</reference>
<dbReference type="PANTHER" id="PTHR45348">
    <property type="entry name" value="HYPOTHETICAL OXIDOREDUCTASE (EUROFUNG)"/>
    <property type="match status" value="1"/>
</dbReference>
<dbReference type="Gene3D" id="3.40.50.720">
    <property type="entry name" value="NAD(P)-binding Rossmann-like Domain"/>
    <property type="match status" value="1"/>
</dbReference>
<dbReference type="InterPro" id="IPR020843">
    <property type="entry name" value="ER"/>
</dbReference>
<dbReference type="EMBL" id="LFIV01000105">
    <property type="protein sequence ID" value="KZL69478.1"/>
    <property type="molecule type" value="Genomic_DNA"/>
</dbReference>
<dbReference type="SMART" id="SM00829">
    <property type="entry name" value="PKS_ER"/>
    <property type="match status" value="1"/>
</dbReference>
<dbReference type="InterPro" id="IPR013149">
    <property type="entry name" value="ADH-like_C"/>
</dbReference>
<evidence type="ECO:0000313" key="5">
    <source>
        <dbReference type="Proteomes" id="UP000076552"/>
    </source>
</evidence>
<dbReference type="Proteomes" id="UP000076552">
    <property type="component" value="Unassembled WGS sequence"/>
</dbReference>
<comment type="caution">
    <text evidence="4">The sequence shown here is derived from an EMBL/GenBank/DDBJ whole genome shotgun (WGS) entry which is preliminary data.</text>
</comment>
<dbReference type="Pfam" id="PF00107">
    <property type="entry name" value="ADH_zinc_N"/>
    <property type="match status" value="1"/>
</dbReference>
<evidence type="ECO:0000256" key="2">
    <source>
        <dbReference type="ARBA" id="ARBA00023002"/>
    </source>
</evidence>
<gene>
    <name evidence="4" type="ORF">CT0861_11639</name>
</gene>
<protein>
    <submittedName>
        <fullName evidence="4">Gag-pol polyprotein</fullName>
    </submittedName>
</protein>
<evidence type="ECO:0000256" key="1">
    <source>
        <dbReference type="ARBA" id="ARBA00008072"/>
    </source>
</evidence>
<dbReference type="Gene3D" id="3.90.180.10">
    <property type="entry name" value="Medium-chain alcohol dehydrogenases, catalytic domain"/>
    <property type="match status" value="1"/>
</dbReference>
<keyword evidence="5" id="KW-1185">Reference proteome</keyword>
<dbReference type="InterPro" id="IPR047122">
    <property type="entry name" value="Trans-enoyl_RdTase-like"/>
</dbReference>
<dbReference type="SUPFAM" id="SSF51735">
    <property type="entry name" value="NAD(P)-binding Rossmann-fold domains"/>
    <property type="match status" value="1"/>
</dbReference>
<dbReference type="SUPFAM" id="SSF50129">
    <property type="entry name" value="GroES-like"/>
    <property type="match status" value="1"/>
</dbReference>
<dbReference type="Pfam" id="PF08240">
    <property type="entry name" value="ADH_N"/>
    <property type="match status" value="1"/>
</dbReference>
<name>A0A166RN49_9PEZI</name>
<accession>A0A166RN49</accession>
<dbReference type="STRING" id="708197.A0A166RN49"/>
<evidence type="ECO:0000313" key="4">
    <source>
        <dbReference type="EMBL" id="KZL69478.1"/>
    </source>
</evidence>
<proteinExistence type="inferred from homology"/>
<dbReference type="InterPro" id="IPR013154">
    <property type="entry name" value="ADH-like_N"/>
</dbReference>